<feature type="compositionally biased region" description="Basic and acidic residues" evidence="1">
    <location>
        <begin position="87"/>
        <end position="100"/>
    </location>
</feature>
<dbReference type="AlphaFoldDB" id="A0A1V2LQN0"/>
<comment type="caution">
    <text evidence="2">The sequence shown here is derived from an EMBL/GenBank/DDBJ whole genome shotgun (WGS) entry which is preliminary data.</text>
</comment>
<proteinExistence type="predicted"/>
<dbReference type="Proteomes" id="UP000189274">
    <property type="component" value="Unassembled WGS sequence"/>
</dbReference>
<accession>A0A1V2LQN0</accession>
<organism evidence="2 3">
    <name type="scientific">Pichia kudriavzevii</name>
    <name type="common">Yeast</name>
    <name type="synonym">Issatchenkia orientalis</name>
    <dbReference type="NCBI Taxonomy" id="4909"/>
    <lineage>
        <taxon>Eukaryota</taxon>
        <taxon>Fungi</taxon>
        <taxon>Dikarya</taxon>
        <taxon>Ascomycota</taxon>
        <taxon>Saccharomycotina</taxon>
        <taxon>Pichiomycetes</taxon>
        <taxon>Pichiales</taxon>
        <taxon>Pichiaceae</taxon>
        <taxon>Pichia</taxon>
    </lineage>
</organism>
<sequence>MDTVNEIKGKEDDSKRDGVVHSKNNTKDEFILNSTMSNSTPKTAKGKIENENDNGQVSPCFPAISKTEKEKKKLIDYILEIPDIQTKDGQEEINRDDESSKFSSPFDSRVDTAATNITFQKQHENILHRDKSKDVRIDLPGTESEENSSFFSSPCVSKKAKDSHKAPKKRKFEGGRGSVNNKRPLPKAAREVDSMDAINGSDENSDKEEAGLIQTPLPYIIDEKPIYEYMEGEDSVYYDILGKKDRNESLDENERQFLDYIHMNFDQWCEESGRFAKEYDVLTKKVILARLKFDRRIHFLRKSLDTFALNLEKYGEEIHKRSEILKEYCERIVTEVDQ</sequence>
<reference evidence="3" key="1">
    <citation type="journal article" date="2017" name="Genome Announc.">
        <title>Genome sequences of Cyberlindnera fabianii 65, Pichia kudriavzevii 129, and Saccharomyces cerevisiae 131 isolated from fermented masau fruits in Zimbabwe.</title>
        <authorList>
            <person name="van Rijswijck I.M.H."/>
            <person name="Derks M.F.L."/>
            <person name="Abee T."/>
            <person name="de Ridder D."/>
            <person name="Smid E.J."/>
        </authorList>
    </citation>
    <scope>NUCLEOTIDE SEQUENCE [LARGE SCALE GENOMIC DNA]</scope>
    <source>
        <strain evidence="3">129</strain>
    </source>
</reference>
<feature type="region of interest" description="Disordered" evidence="1">
    <location>
        <begin position="1"/>
        <end position="61"/>
    </location>
</feature>
<dbReference type="VEuPathDB" id="FungiDB:C5L36_0C07730"/>
<feature type="region of interest" description="Disordered" evidence="1">
    <location>
        <begin position="123"/>
        <end position="209"/>
    </location>
</feature>
<feature type="compositionally biased region" description="Basic and acidic residues" evidence="1">
    <location>
        <begin position="1"/>
        <end position="30"/>
    </location>
</feature>
<evidence type="ECO:0000313" key="3">
    <source>
        <dbReference type="Proteomes" id="UP000189274"/>
    </source>
</evidence>
<evidence type="ECO:0000256" key="1">
    <source>
        <dbReference type="SAM" id="MobiDB-lite"/>
    </source>
</evidence>
<feature type="region of interest" description="Disordered" evidence="1">
    <location>
        <begin position="87"/>
        <end position="109"/>
    </location>
</feature>
<gene>
    <name evidence="2" type="ORF">BOH78_1395</name>
</gene>
<feature type="compositionally biased region" description="Polar residues" evidence="1">
    <location>
        <begin position="32"/>
        <end position="42"/>
    </location>
</feature>
<name>A0A1V2LQN0_PICKU</name>
<dbReference type="EMBL" id="MQVM01000005">
    <property type="protein sequence ID" value="ONH76042.1"/>
    <property type="molecule type" value="Genomic_DNA"/>
</dbReference>
<protein>
    <submittedName>
        <fullName evidence="2">Uncharacterized protein</fullName>
    </submittedName>
</protein>
<evidence type="ECO:0000313" key="2">
    <source>
        <dbReference type="EMBL" id="ONH76042.1"/>
    </source>
</evidence>
<feature type="compositionally biased region" description="Basic and acidic residues" evidence="1">
    <location>
        <begin position="123"/>
        <end position="137"/>
    </location>
</feature>